<dbReference type="GO" id="GO:0006898">
    <property type="term" value="P:receptor-mediated endocytosis"/>
    <property type="evidence" value="ECO:0007669"/>
    <property type="project" value="TreeGrafter"/>
</dbReference>
<dbReference type="SUPFAM" id="SSF48371">
    <property type="entry name" value="ARM repeat"/>
    <property type="match status" value="1"/>
</dbReference>
<comment type="caution">
    <text evidence="3">The sequence shown here is derived from an EMBL/GenBank/DDBJ whole genome shotgun (WGS) entry which is preliminary data.</text>
</comment>
<dbReference type="Gene3D" id="2.130.10.110">
    <property type="entry name" value="Clathrin heavy-chain terminal domain"/>
    <property type="match status" value="1"/>
</dbReference>
<dbReference type="GO" id="GO:0032051">
    <property type="term" value="F:clathrin light chain binding"/>
    <property type="evidence" value="ECO:0007669"/>
    <property type="project" value="TreeGrafter"/>
</dbReference>
<dbReference type="EMBL" id="SNRW01005257">
    <property type="protein sequence ID" value="KAA6385459.1"/>
    <property type="molecule type" value="Genomic_DNA"/>
</dbReference>
<evidence type="ECO:0000313" key="4">
    <source>
        <dbReference type="Proteomes" id="UP000324800"/>
    </source>
</evidence>
<dbReference type="Gene3D" id="1.25.40.30">
    <property type="match status" value="1"/>
</dbReference>
<proteinExistence type="predicted"/>
<dbReference type="PANTHER" id="PTHR10292">
    <property type="entry name" value="CLATHRIN HEAVY CHAIN RELATED"/>
    <property type="match status" value="1"/>
</dbReference>
<keyword evidence="1" id="KW-1133">Transmembrane helix</keyword>
<feature type="domain" description="Clathrin heavy chain linker core motif" evidence="2">
    <location>
        <begin position="126"/>
        <end position="141"/>
    </location>
</feature>
<evidence type="ECO:0000256" key="1">
    <source>
        <dbReference type="SAM" id="Phobius"/>
    </source>
</evidence>
<dbReference type="PANTHER" id="PTHR10292:SF1">
    <property type="entry name" value="CLATHRIN HEAVY CHAIN"/>
    <property type="match status" value="1"/>
</dbReference>
<dbReference type="InterPro" id="IPR015348">
    <property type="entry name" value="Clathrin_H-chain_linker_core"/>
</dbReference>
<evidence type="ECO:0000259" key="2">
    <source>
        <dbReference type="Pfam" id="PF09268"/>
    </source>
</evidence>
<reference evidence="3 4" key="1">
    <citation type="submission" date="2019-03" db="EMBL/GenBank/DDBJ databases">
        <title>Single cell metagenomics reveals metabolic interactions within the superorganism composed of flagellate Streblomastix strix and complex community of Bacteroidetes bacteria on its surface.</title>
        <authorList>
            <person name="Treitli S.C."/>
            <person name="Kolisko M."/>
            <person name="Husnik F."/>
            <person name="Keeling P."/>
            <person name="Hampl V."/>
        </authorList>
    </citation>
    <scope>NUCLEOTIDE SEQUENCE [LARGE SCALE GENOMIC DNA]</scope>
    <source>
        <strain evidence="3">ST1C</strain>
    </source>
</reference>
<feature type="transmembrane region" description="Helical" evidence="1">
    <location>
        <begin position="63"/>
        <end position="87"/>
    </location>
</feature>
<dbReference type="OrthoDB" id="2113814at2759"/>
<dbReference type="GO" id="GO:0071439">
    <property type="term" value="C:clathrin complex"/>
    <property type="evidence" value="ECO:0007669"/>
    <property type="project" value="TreeGrafter"/>
</dbReference>
<name>A0A5J4VSR6_9EUKA</name>
<dbReference type="GO" id="GO:0005198">
    <property type="term" value="F:structural molecule activity"/>
    <property type="evidence" value="ECO:0007669"/>
    <property type="project" value="InterPro"/>
</dbReference>
<dbReference type="GO" id="GO:0030130">
    <property type="term" value="C:clathrin coat of trans-Golgi network vesicle"/>
    <property type="evidence" value="ECO:0007669"/>
    <property type="project" value="InterPro"/>
</dbReference>
<organism evidence="3 4">
    <name type="scientific">Streblomastix strix</name>
    <dbReference type="NCBI Taxonomy" id="222440"/>
    <lineage>
        <taxon>Eukaryota</taxon>
        <taxon>Metamonada</taxon>
        <taxon>Preaxostyla</taxon>
        <taxon>Oxymonadida</taxon>
        <taxon>Streblomastigidae</taxon>
        <taxon>Streblomastix</taxon>
    </lineage>
</organism>
<gene>
    <name evidence="3" type="ORF">EZS28_019013</name>
</gene>
<dbReference type="InterPro" id="IPR016024">
    <property type="entry name" value="ARM-type_fold"/>
</dbReference>
<dbReference type="InterPro" id="IPR016025">
    <property type="entry name" value="Clathrin_H-chain_N"/>
</dbReference>
<dbReference type="Pfam" id="PF09268">
    <property type="entry name" value="Clathrin-link"/>
    <property type="match status" value="1"/>
</dbReference>
<protein>
    <submittedName>
        <fullName evidence="3">Putative clathrin heavy chain</fullName>
    </submittedName>
</protein>
<dbReference type="InterPro" id="IPR012331">
    <property type="entry name" value="Clathrin_H-chain_linker"/>
</dbReference>
<accession>A0A5J4VSR6</accession>
<dbReference type="GO" id="GO:0006886">
    <property type="term" value="P:intracellular protein transport"/>
    <property type="evidence" value="ECO:0007669"/>
    <property type="project" value="InterPro"/>
</dbReference>
<keyword evidence="1" id="KW-0472">Membrane</keyword>
<dbReference type="SUPFAM" id="SSF50989">
    <property type="entry name" value="Clathrin heavy-chain terminal domain"/>
    <property type="match status" value="1"/>
</dbReference>
<dbReference type="AlphaFoldDB" id="A0A5J4VSR6"/>
<sequence length="210" mass="23596">MQIYNRENKNTQYVPFYMAAGSRLLMNEVSPIAVGVTALRASADVIYSDPNGFPVAIEYSERYALILLISAMRILSALEIGTAILVVMSKVSTSLIFTSVSEHTEDGLIGVNVQGQVLQIGVDERDIVPYITQKLQNVPLAHRIMEKQLKWQLLQPGEVLITYHTIQRFRTALPTGGRAPPLMQYPAVLLQHRRLNEQESLEQLRPIEPQ</sequence>
<dbReference type="Proteomes" id="UP000324800">
    <property type="component" value="Unassembled WGS sequence"/>
</dbReference>
<evidence type="ECO:0000313" key="3">
    <source>
        <dbReference type="EMBL" id="KAA6385459.1"/>
    </source>
</evidence>
<keyword evidence="1" id="KW-0812">Transmembrane</keyword>
<dbReference type="GO" id="GO:0030132">
    <property type="term" value="C:clathrin coat of coated pit"/>
    <property type="evidence" value="ECO:0007669"/>
    <property type="project" value="InterPro"/>
</dbReference>